<reference evidence="1 2" key="1">
    <citation type="journal article" date="2010" name="Nature">
        <title>Nitrite-driven anaerobic methane oxidation by oxygenic bacteria.</title>
        <authorList>
            <person name="Ettwig K.F."/>
            <person name="Butler M.K."/>
            <person name="Le Paslier D."/>
            <person name="Pelletier E."/>
            <person name="Mangenot S."/>
            <person name="Kuypers M.M.M."/>
            <person name="Schreiber F."/>
            <person name="Dutilh B.E."/>
            <person name="Zedelius J."/>
            <person name="de Beer D."/>
            <person name="Gloerich J."/>
            <person name="Wessels H.J.C.T."/>
            <person name="van Allen T."/>
            <person name="Luesken F."/>
            <person name="Wu M."/>
            <person name="van de Pas-Schoonen K.T."/>
            <person name="Op den Camp H.J.M."/>
            <person name="Janssen-Megens E.M."/>
            <person name="Francoijs K-J."/>
            <person name="Stunnenberg H."/>
            <person name="Weissenbach J."/>
            <person name="Jetten M.S.M."/>
            <person name="Strous M."/>
        </authorList>
    </citation>
    <scope>NUCLEOTIDE SEQUENCE [LARGE SCALE GENOMIC DNA]</scope>
</reference>
<gene>
    <name evidence="1" type="ORF">DAMO_2871</name>
</gene>
<dbReference type="Proteomes" id="UP000006898">
    <property type="component" value="Chromosome"/>
</dbReference>
<organism evidence="1 2">
    <name type="scientific">Methylomirabilis oxygeniifera</name>
    <dbReference type="NCBI Taxonomy" id="671143"/>
    <lineage>
        <taxon>Bacteria</taxon>
        <taxon>Candidatus Methylomirabilota</taxon>
        <taxon>Candidatus Methylomirabilia</taxon>
        <taxon>Candidatus Methylomirabilales</taxon>
        <taxon>Candidatus Methylomirabilaceae</taxon>
        <taxon>Candidatus Methylomirabilis</taxon>
    </lineage>
</organism>
<protein>
    <submittedName>
        <fullName evidence="1">Uncharacterized protein</fullName>
    </submittedName>
</protein>
<dbReference type="EMBL" id="FP565575">
    <property type="protein sequence ID" value="CBE69944.1"/>
    <property type="molecule type" value="Genomic_DNA"/>
</dbReference>
<dbReference type="KEGG" id="mox:DAMO_2871"/>
<evidence type="ECO:0000313" key="1">
    <source>
        <dbReference type="EMBL" id="CBE69944.1"/>
    </source>
</evidence>
<proteinExistence type="predicted"/>
<accession>D5MLN7</accession>
<evidence type="ECO:0000313" key="2">
    <source>
        <dbReference type="Proteomes" id="UP000006898"/>
    </source>
</evidence>
<dbReference type="AlphaFoldDB" id="D5MLN7"/>
<dbReference type="HOGENOM" id="CLU_3418828_0_0_0"/>
<name>D5MLN7_METO1</name>
<sequence>MVPLGQHYTTIGRSEVYKQLMLRDP</sequence>